<feature type="transmembrane region" description="Helical" evidence="6">
    <location>
        <begin position="15"/>
        <end position="34"/>
    </location>
</feature>
<feature type="transmembrane region" description="Helical" evidence="6">
    <location>
        <begin position="227"/>
        <end position="245"/>
    </location>
</feature>
<dbReference type="Proteomes" id="UP001265700">
    <property type="component" value="Unassembled WGS sequence"/>
</dbReference>
<feature type="transmembrane region" description="Helical" evidence="6">
    <location>
        <begin position="132"/>
        <end position="149"/>
    </location>
</feature>
<evidence type="ECO:0000313" key="8">
    <source>
        <dbReference type="EMBL" id="MDR7152065.1"/>
    </source>
</evidence>
<feature type="transmembrane region" description="Helical" evidence="6">
    <location>
        <begin position="155"/>
        <end position="176"/>
    </location>
</feature>
<comment type="similarity">
    <text evidence="2">Belongs to the EamA transporter family.</text>
</comment>
<feature type="domain" description="EamA" evidence="7">
    <location>
        <begin position="18"/>
        <end position="147"/>
    </location>
</feature>
<evidence type="ECO:0000256" key="1">
    <source>
        <dbReference type="ARBA" id="ARBA00004141"/>
    </source>
</evidence>
<dbReference type="InterPro" id="IPR000620">
    <property type="entry name" value="EamA_dom"/>
</dbReference>
<feature type="transmembrane region" description="Helical" evidence="6">
    <location>
        <begin position="102"/>
        <end position="120"/>
    </location>
</feature>
<feature type="transmembrane region" description="Helical" evidence="6">
    <location>
        <begin position="77"/>
        <end position="96"/>
    </location>
</feature>
<dbReference type="InterPro" id="IPR050638">
    <property type="entry name" value="AA-Vitamin_Transporters"/>
</dbReference>
<feature type="transmembrane region" description="Helical" evidence="6">
    <location>
        <begin position="188"/>
        <end position="207"/>
    </location>
</feature>
<sequence>MSFIFRRIIPSGKQVPLIAALLIVYFVWGTTYHALNVAMQTMPPLLMNGARFLLAGAVMLGLARWKGLAWPSLEQWRHSALIGGLMAFGAMGLVVLAQKMGIGSGLMATVVTTMPMWLALWTRWGGEHVPATSWLGLVLGVAGAAVLALEGDFSATWLGALFAFGAPLCWSLGSYASRKLSLPGPAMASAAQWLTGGAIGLLVAVLFEPATHTWQIGQTSVASWGAWGYLVVMGTLVTLNAYLWLLKNSSAALASSYSFVNPVVALWVGVALGGEVLTGQVFIALPLILLALALIVYGQPLWRRLGPPLSRLGRRIQRLTRTRHPAAHP</sequence>
<reference evidence="8 9" key="1">
    <citation type="submission" date="2023-07" db="EMBL/GenBank/DDBJ databases">
        <title>Sorghum-associated microbial communities from plants grown in Nebraska, USA.</title>
        <authorList>
            <person name="Schachtman D."/>
        </authorList>
    </citation>
    <scope>NUCLEOTIDE SEQUENCE [LARGE SCALE GENOMIC DNA]</scope>
    <source>
        <strain evidence="8 9">4249</strain>
    </source>
</reference>
<dbReference type="PANTHER" id="PTHR32322:SF2">
    <property type="entry name" value="EAMA DOMAIN-CONTAINING PROTEIN"/>
    <property type="match status" value="1"/>
</dbReference>
<evidence type="ECO:0000256" key="6">
    <source>
        <dbReference type="SAM" id="Phobius"/>
    </source>
</evidence>
<feature type="transmembrane region" description="Helical" evidence="6">
    <location>
        <begin position="46"/>
        <end position="65"/>
    </location>
</feature>
<evidence type="ECO:0000256" key="2">
    <source>
        <dbReference type="ARBA" id="ARBA00007362"/>
    </source>
</evidence>
<evidence type="ECO:0000256" key="4">
    <source>
        <dbReference type="ARBA" id="ARBA00022989"/>
    </source>
</evidence>
<comment type="subcellular location">
    <subcellularLocation>
        <location evidence="1">Membrane</location>
        <topology evidence="1">Multi-pass membrane protein</topology>
    </subcellularLocation>
</comment>
<dbReference type="EMBL" id="JAVDWU010000010">
    <property type="protein sequence ID" value="MDR7152065.1"/>
    <property type="molecule type" value="Genomic_DNA"/>
</dbReference>
<dbReference type="Pfam" id="PF00892">
    <property type="entry name" value="EamA"/>
    <property type="match status" value="2"/>
</dbReference>
<name>A0ABU1WRZ6_9BURK</name>
<accession>A0ABU1WRZ6</accession>
<gene>
    <name evidence="8" type="ORF">J2W49_004041</name>
</gene>
<evidence type="ECO:0000313" key="9">
    <source>
        <dbReference type="Proteomes" id="UP001265700"/>
    </source>
</evidence>
<dbReference type="RefSeq" id="WP_310320444.1">
    <property type="nucleotide sequence ID" value="NZ_JAVDWU010000010.1"/>
</dbReference>
<dbReference type="PANTHER" id="PTHR32322">
    <property type="entry name" value="INNER MEMBRANE TRANSPORTER"/>
    <property type="match status" value="1"/>
</dbReference>
<feature type="transmembrane region" description="Helical" evidence="6">
    <location>
        <begin position="252"/>
        <end position="270"/>
    </location>
</feature>
<evidence type="ECO:0000259" key="7">
    <source>
        <dbReference type="Pfam" id="PF00892"/>
    </source>
</evidence>
<dbReference type="InterPro" id="IPR037185">
    <property type="entry name" value="EmrE-like"/>
</dbReference>
<protein>
    <submittedName>
        <fullName evidence="8">Drug/metabolite transporter (DMT)-like permease</fullName>
    </submittedName>
</protein>
<keyword evidence="4 6" id="KW-1133">Transmembrane helix</keyword>
<proteinExistence type="inferred from homology"/>
<dbReference type="SUPFAM" id="SSF103481">
    <property type="entry name" value="Multidrug resistance efflux transporter EmrE"/>
    <property type="match status" value="2"/>
</dbReference>
<evidence type="ECO:0000256" key="3">
    <source>
        <dbReference type="ARBA" id="ARBA00022692"/>
    </source>
</evidence>
<feature type="transmembrane region" description="Helical" evidence="6">
    <location>
        <begin position="276"/>
        <end position="297"/>
    </location>
</feature>
<keyword evidence="5 6" id="KW-0472">Membrane</keyword>
<organism evidence="8 9">
    <name type="scientific">Hydrogenophaga palleronii</name>
    <dbReference type="NCBI Taxonomy" id="65655"/>
    <lineage>
        <taxon>Bacteria</taxon>
        <taxon>Pseudomonadati</taxon>
        <taxon>Pseudomonadota</taxon>
        <taxon>Betaproteobacteria</taxon>
        <taxon>Burkholderiales</taxon>
        <taxon>Comamonadaceae</taxon>
        <taxon>Hydrogenophaga</taxon>
    </lineage>
</organism>
<evidence type="ECO:0000256" key="5">
    <source>
        <dbReference type="ARBA" id="ARBA00023136"/>
    </source>
</evidence>
<feature type="domain" description="EamA" evidence="7">
    <location>
        <begin position="158"/>
        <end position="296"/>
    </location>
</feature>
<comment type="caution">
    <text evidence="8">The sequence shown here is derived from an EMBL/GenBank/DDBJ whole genome shotgun (WGS) entry which is preliminary data.</text>
</comment>
<keyword evidence="3 6" id="KW-0812">Transmembrane</keyword>
<keyword evidence="9" id="KW-1185">Reference proteome</keyword>